<evidence type="ECO:0000256" key="6">
    <source>
        <dbReference type="SAM" id="MobiDB-lite"/>
    </source>
</evidence>
<name>Q140Z7_PARXL</name>
<dbReference type="InterPro" id="IPR013785">
    <property type="entry name" value="Aldolase_TIM"/>
</dbReference>
<dbReference type="SUPFAM" id="SSF51395">
    <property type="entry name" value="FMN-linked oxidoreductases"/>
    <property type="match status" value="1"/>
</dbReference>
<dbReference type="GO" id="GO:0050661">
    <property type="term" value="F:NADP binding"/>
    <property type="evidence" value="ECO:0007669"/>
    <property type="project" value="InterPro"/>
</dbReference>
<keyword evidence="4" id="KW-0521">NADP</keyword>
<evidence type="ECO:0000256" key="1">
    <source>
        <dbReference type="ARBA" id="ARBA00001917"/>
    </source>
</evidence>
<dbReference type="Proteomes" id="UP000001817">
    <property type="component" value="Chromosome 1"/>
</dbReference>
<keyword evidence="2" id="KW-0285">Flavoprotein</keyword>
<keyword evidence="9" id="KW-1185">Reference proteome</keyword>
<dbReference type="STRING" id="266265.Bxe_A2882"/>
<reference evidence="8 9" key="1">
    <citation type="journal article" date="2006" name="Proc. Natl. Acad. Sci. U.S.A.">
        <title>Burkholderia xenovorans LB400 harbors a multi-replicon, 9.73-Mbp genome shaped for versatility.</title>
        <authorList>
            <person name="Chain P.S."/>
            <person name="Denef V.J."/>
            <person name="Konstantinidis K.T."/>
            <person name="Vergez L.M."/>
            <person name="Agullo L."/>
            <person name="Reyes V.L."/>
            <person name="Hauser L."/>
            <person name="Cordova M."/>
            <person name="Gomez L."/>
            <person name="Gonzalez M."/>
            <person name="Land M."/>
            <person name="Lao V."/>
            <person name="Larimer F."/>
            <person name="LiPuma J.J."/>
            <person name="Mahenthiralingam E."/>
            <person name="Malfatti S.A."/>
            <person name="Marx C.J."/>
            <person name="Parnell J.J."/>
            <person name="Ramette A."/>
            <person name="Richardson P."/>
            <person name="Seeger M."/>
            <person name="Smith D."/>
            <person name="Spilker T."/>
            <person name="Sul W.J."/>
            <person name="Tsoi T.V."/>
            <person name="Ulrich L.E."/>
            <person name="Zhulin I.B."/>
            <person name="Tiedje J.M."/>
        </authorList>
    </citation>
    <scope>NUCLEOTIDE SEQUENCE [LARGE SCALE GENOMIC DNA]</scope>
    <source>
        <strain evidence="8 9">LB400</strain>
    </source>
</reference>
<gene>
    <name evidence="8" type="ORF">Bxe_A2882</name>
</gene>
<keyword evidence="3" id="KW-0288">FMN</keyword>
<evidence type="ECO:0000256" key="5">
    <source>
        <dbReference type="ARBA" id="ARBA00023002"/>
    </source>
</evidence>
<sequence length="315" mass="35493">MDQAHQPALFKGDRKDYSPAPAIQVARYQLHSRVTSHTHLQAIVKSTLFSPLTLRNVTLRNRIVISPVRQYCAHEGLANDWHLVHYGKLAQAGAGMVMLETTAVESRGRVTYGDLGLWSNDQVEPLGRIASFIKARGAVPGIRLGHAGRKAAMTRPWEGHAPLLSRRIPSGEKRPGERSHPPHFRPREVGLNRSLWVRIRWRLSRQRGKRQRDVRPARASKYSRFTVDTVICFTSFFPPCPTFEAMPVVADPLAGERIRLKSSNGCAPSGRRISPSCAGFRSSTVRTAVTASRQRDQDFRNWPPERKGSQSDRRR</sequence>
<feature type="compositionally biased region" description="Basic and acidic residues" evidence="6">
    <location>
        <begin position="169"/>
        <end position="185"/>
    </location>
</feature>
<dbReference type="InterPro" id="IPR044152">
    <property type="entry name" value="YqjM-like"/>
</dbReference>
<evidence type="ECO:0000256" key="2">
    <source>
        <dbReference type="ARBA" id="ARBA00022630"/>
    </source>
</evidence>
<dbReference type="Gene3D" id="3.20.20.70">
    <property type="entry name" value="Aldolase class I"/>
    <property type="match status" value="1"/>
</dbReference>
<dbReference type="AlphaFoldDB" id="Q140Z7"/>
<evidence type="ECO:0000313" key="8">
    <source>
        <dbReference type="EMBL" id="ABE30092.1"/>
    </source>
</evidence>
<proteinExistence type="predicted"/>
<protein>
    <submittedName>
        <fullName evidence="8">NADH-flavinoxidoreductase</fullName>
    </submittedName>
</protein>
<dbReference type="PANTHER" id="PTHR43303">
    <property type="entry name" value="NADPH DEHYDROGENASE C23G7.10C-RELATED"/>
    <property type="match status" value="1"/>
</dbReference>
<feature type="region of interest" description="Disordered" evidence="6">
    <location>
        <begin position="166"/>
        <end position="185"/>
    </location>
</feature>
<dbReference type="GO" id="GO:0003959">
    <property type="term" value="F:NADPH dehydrogenase activity"/>
    <property type="evidence" value="ECO:0007669"/>
    <property type="project" value="InterPro"/>
</dbReference>
<evidence type="ECO:0000259" key="7">
    <source>
        <dbReference type="Pfam" id="PF00724"/>
    </source>
</evidence>
<dbReference type="InterPro" id="IPR001155">
    <property type="entry name" value="OxRdtase_FMN_N"/>
</dbReference>
<accession>Q140Z7</accession>
<comment type="cofactor">
    <cofactor evidence="1">
        <name>FMN</name>
        <dbReference type="ChEBI" id="CHEBI:58210"/>
    </cofactor>
</comment>
<dbReference type="PANTHER" id="PTHR43303:SF4">
    <property type="entry name" value="NADPH DEHYDROGENASE C23G7.10C-RELATED"/>
    <property type="match status" value="1"/>
</dbReference>
<evidence type="ECO:0000256" key="4">
    <source>
        <dbReference type="ARBA" id="ARBA00022857"/>
    </source>
</evidence>
<feature type="region of interest" description="Disordered" evidence="6">
    <location>
        <begin position="288"/>
        <end position="315"/>
    </location>
</feature>
<dbReference type="eggNOG" id="COG1902">
    <property type="taxonomic scope" value="Bacteria"/>
</dbReference>
<organism evidence="8 9">
    <name type="scientific">Paraburkholderia xenovorans (strain LB400)</name>
    <dbReference type="NCBI Taxonomy" id="266265"/>
    <lineage>
        <taxon>Bacteria</taxon>
        <taxon>Pseudomonadati</taxon>
        <taxon>Pseudomonadota</taxon>
        <taxon>Betaproteobacteria</taxon>
        <taxon>Burkholderiales</taxon>
        <taxon>Burkholderiaceae</taxon>
        <taxon>Paraburkholderia</taxon>
    </lineage>
</organism>
<keyword evidence="5" id="KW-0560">Oxidoreductase</keyword>
<dbReference type="GO" id="GO:0010181">
    <property type="term" value="F:FMN binding"/>
    <property type="evidence" value="ECO:0007669"/>
    <property type="project" value="InterPro"/>
</dbReference>
<dbReference type="Pfam" id="PF00724">
    <property type="entry name" value="Oxidored_FMN"/>
    <property type="match status" value="1"/>
</dbReference>
<dbReference type="EMBL" id="CP000270">
    <property type="protein sequence ID" value="ABE30092.1"/>
    <property type="molecule type" value="Genomic_DNA"/>
</dbReference>
<evidence type="ECO:0000313" key="9">
    <source>
        <dbReference type="Proteomes" id="UP000001817"/>
    </source>
</evidence>
<feature type="domain" description="NADH:flavin oxidoreductase/NADH oxidase N-terminal" evidence="7">
    <location>
        <begin position="48"/>
        <end position="153"/>
    </location>
</feature>
<feature type="compositionally biased region" description="Basic and acidic residues" evidence="6">
    <location>
        <begin position="293"/>
        <end position="315"/>
    </location>
</feature>
<dbReference type="KEGG" id="bxe:Bxe_A2882"/>
<evidence type="ECO:0000256" key="3">
    <source>
        <dbReference type="ARBA" id="ARBA00022643"/>
    </source>
</evidence>